<protein>
    <recommendedName>
        <fullName evidence="3">FAS1 domain-containing protein</fullName>
    </recommendedName>
</protein>
<dbReference type="Proteomes" id="UP001498421">
    <property type="component" value="Unassembled WGS sequence"/>
</dbReference>
<keyword evidence="2" id="KW-0732">Signal</keyword>
<dbReference type="SMART" id="SM00554">
    <property type="entry name" value="FAS1"/>
    <property type="match status" value="2"/>
</dbReference>
<feature type="signal peptide" evidence="2">
    <location>
        <begin position="1"/>
        <end position="19"/>
    </location>
</feature>
<feature type="chain" id="PRO_5046384034" description="FAS1 domain-containing protein" evidence="2">
    <location>
        <begin position="20"/>
        <end position="412"/>
    </location>
</feature>
<sequence>MRFSGVFISLVGMVTSIVAEDGDKQDLGTVLSQYKTLSTFTKLIKKYPEILLELPSYDGATIVAPNDDAFKQIPFTSLKDIWDPKNKDVTIPLIQYHILQGTVNTEELDAGPTYIRSTLMTDAKFTNVTSGQNILISKQSDQIVFITGAGNRVILVDNDIPFKGGLIHIVGNLLTPPQRLRETAMAFQVDSFLGALFETHLMPKLADRKNITVFAPSDRSFRYVGGSLDDLSADELADVMGYHIVPNKVLASSALTNNTVMDTLSKDASGQAKTITVHELGSGLYINSAQIQQADLLLANGIMHVISGPLNPDDAVELPVPTAQSQVQVFPVSKVEEQPFTSAIPCTSACPITTTPETAPTPTPKRKASAKATSSSTFTSRSSTGMAAARATGHVAGAALGIVGLGAGMALL</sequence>
<proteinExistence type="predicted"/>
<dbReference type="InterPro" id="IPR036378">
    <property type="entry name" value="FAS1_dom_sf"/>
</dbReference>
<gene>
    <name evidence="4" type="ORF">QQZ08_000654</name>
</gene>
<dbReference type="EMBL" id="JAZAVK010000003">
    <property type="protein sequence ID" value="KAK7432792.1"/>
    <property type="molecule type" value="Genomic_DNA"/>
</dbReference>
<reference evidence="4 5" key="1">
    <citation type="journal article" date="2025" name="Microbiol. Resour. Announc.">
        <title>Draft genome sequences for Neonectria magnoliae and Neonectria punicea, canker pathogens of Liriodendron tulipifera and Acer saccharum in West Virginia.</title>
        <authorList>
            <person name="Petronek H.M."/>
            <person name="Kasson M.T."/>
            <person name="Metheny A.M."/>
            <person name="Stauder C.M."/>
            <person name="Lovett B."/>
            <person name="Lynch S.C."/>
            <person name="Garnas J.R."/>
            <person name="Kasson L.R."/>
            <person name="Stajich J.E."/>
        </authorList>
    </citation>
    <scope>NUCLEOTIDE SEQUENCE [LARGE SCALE GENOMIC DNA]</scope>
    <source>
        <strain evidence="4 5">NRRL 64651</strain>
    </source>
</reference>
<evidence type="ECO:0000256" key="2">
    <source>
        <dbReference type="SAM" id="SignalP"/>
    </source>
</evidence>
<feature type="compositionally biased region" description="Low complexity" evidence="1">
    <location>
        <begin position="370"/>
        <end position="381"/>
    </location>
</feature>
<evidence type="ECO:0000259" key="3">
    <source>
        <dbReference type="PROSITE" id="PS50213"/>
    </source>
</evidence>
<dbReference type="PANTHER" id="PTHR10900">
    <property type="entry name" value="PERIOSTIN-RELATED"/>
    <property type="match status" value="1"/>
</dbReference>
<organism evidence="4 5">
    <name type="scientific">Neonectria magnoliae</name>
    <dbReference type="NCBI Taxonomy" id="2732573"/>
    <lineage>
        <taxon>Eukaryota</taxon>
        <taxon>Fungi</taxon>
        <taxon>Dikarya</taxon>
        <taxon>Ascomycota</taxon>
        <taxon>Pezizomycotina</taxon>
        <taxon>Sordariomycetes</taxon>
        <taxon>Hypocreomycetidae</taxon>
        <taxon>Hypocreales</taxon>
        <taxon>Nectriaceae</taxon>
        <taxon>Neonectria</taxon>
    </lineage>
</organism>
<evidence type="ECO:0000313" key="5">
    <source>
        <dbReference type="Proteomes" id="UP001498421"/>
    </source>
</evidence>
<dbReference type="Gene3D" id="2.30.180.10">
    <property type="entry name" value="FAS1 domain"/>
    <property type="match status" value="2"/>
</dbReference>
<accession>A0ABR1IGN1</accession>
<evidence type="ECO:0000313" key="4">
    <source>
        <dbReference type="EMBL" id="KAK7432792.1"/>
    </source>
</evidence>
<dbReference type="PROSITE" id="PS50213">
    <property type="entry name" value="FAS1"/>
    <property type="match status" value="2"/>
</dbReference>
<dbReference type="PANTHER" id="PTHR10900:SF77">
    <property type="entry name" value="FI19380P1"/>
    <property type="match status" value="1"/>
</dbReference>
<keyword evidence="5" id="KW-1185">Reference proteome</keyword>
<dbReference type="SUPFAM" id="SSF82153">
    <property type="entry name" value="FAS1 domain"/>
    <property type="match status" value="2"/>
</dbReference>
<dbReference type="Pfam" id="PF02469">
    <property type="entry name" value="Fasciclin"/>
    <property type="match status" value="2"/>
</dbReference>
<name>A0ABR1IGN1_9HYPO</name>
<feature type="region of interest" description="Disordered" evidence="1">
    <location>
        <begin position="352"/>
        <end position="381"/>
    </location>
</feature>
<comment type="caution">
    <text evidence="4">The sequence shown here is derived from an EMBL/GenBank/DDBJ whole genome shotgun (WGS) entry which is preliminary data.</text>
</comment>
<dbReference type="InterPro" id="IPR050904">
    <property type="entry name" value="Adhesion/Biosynth-related"/>
</dbReference>
<feature type="domain" description="FAS1" evidence="3">
    <location>
        <begin position="24"/>
        <end position="174"/>
    </location>
</feature>
<evidence type="ECO:0000256" key="1">
    <source>
        <dbReference type="SAM" id="MobiDB-lite"/>
    </source>
</evidence>
<feature type="domain" description="FAS1" evidence="3">
    <location>
        <begin position="176"/>
        <end position="310"/>
    </location>
</feature>
<dbReference type="InterPro" id="IPR000782">
    <property type="entry name" value="FAS1_domain"/>
</dbReference>